<dbReference type="Proteomes" id="UP000190105">
    <property type="component" value="Unassembled WGS sequence"/>
</dbReference>
<evidence type="ECO:0000256" key="8">
    <source>
        <dbReference type="ARBA" id="ARBA00049348"/>
    </source>
</evidence>
<keyword evidence="5 9" id="KW-0808">Transferase</keyword>
<proteinExistence type="inferred from homology"/>
<dbReference type="GO" id="GO:0005737">
    <property type="term" value="C:cytoplasm"/>
    <property type="evidence" value="ECO:0007669"/>
    <property type="project" value="UniProtKB-SubCell"/>
</dbReference>
<evidence type="ECO:0000256" key="5">
    <source>
        <dbReference type="ARBA" id="ARBA00022679"/>
    </source>
</evidence>
<dbReference type="GO" id="GO:0032259">
    <property type="term" value="P:methylation"/>
    <property type="evidence" value="ECO:0007669"/>
    <property type="project" value="UniProtKB-KW"/>
</dbReference>
<dbReference type="NCBIfam" id="TIGR00589">
    <property type="entry name" value="ogt"/>
    <property type="match status" value="1"/>
</dbReference>
<dbReference type="AlphaFoldDB" id="A0A1T4Y5U3"/>
<dbReference type="PROSITE" id="PS00374">
    <property type="entry name" value="MGMT"/>
    <property type="match status" value="1"/>
</dbReference>
<evidence type="ECO:0000256" key="3">
    <source>
        <dbReference type="ARBA" id="ARBA00022490"/>
    </source>
</evidence>
<evidence type="ECO:0000256" key="9">
    <source>
        <dbReference type="HAMAP-Rule" id="MF_00772"/>
    </source>
</evidence>
<dbReference type="InterPro" id="IPR036388">
    <property type="entry name" value="WH-like_DNA-bd_sf"/>
</dbReference>
<dbReference type="EMBL" id="FUYH01000022">
    <property type="protein sequence ID" value="SKA96681.1"/>
    <property type="molecule type" value="Genomic_DNA"/>
</dbReference>
<comment type="subcellular location">
    <subcellularLocation>
        <location evidence="9">Cytoplasm</location>
    </subcellularLocation>
</comment>
<dbReference type="CDD" id="cd06445">
    <property type="entry name" value="ATase"/>
    <property type="match status" value="1"/>
</dbReference>
<evidence type="ECO:0000313" key="12">
    <source>
        <dbReference type="EMBL" id="SKA96681.1"/>
    </source>
</evidence>
<dbReference type="Pfam" id="PF01035">
    <property type="entry name" value="DNA_binding_1"/>
    <property type="match status" value="1"/>
</dbReference>
<protein>
    <recommendedName>
        <fullName evidence="9">Methylated-DNA--protein-cysteine methyltransferase</fullName>
        <ecNumber evidence="9">2.1.1.63</ecNumber>
    </recommendedName>
    <alternativeName>
        <fullName evidence="9">6-O-methylguanine-DNA methyltransferase</fullName>
        <shortName evidence="9">MGMT</shortName>
    </alternativeName>
    <alternativeName>
        <fullName evidence="9">O-6-methylguanine-DNA-alkyltransferase</fullName>
    </alternativeName>
</protein>
<evidence type="ECO:0000256" key="1">
    <source>
        <dbReference type="ARBA" id="ARBA00001286"/>
    </source>
</evidence>
<dbReference type="GO" id="GO:0003908">
    <property type="term" value="F:methylated-DNA-[protein]-cysteine S-methyltransferase activity"/>
    <property type="evidence" value="ECO:0007669"/>
    <property type="project" value="UniProtKB-UniRule"/>
</dbReference>
<dbReference type="Gene3D" id="1.10.10.10">
    <property type="entry name" value="Winged helix-like DNA-binding domain superfamily/Winged helix DNA-binding domain"/>
    <property type="match status" value="1"/>
</dbReference>
<dbReference type="PANTHER" id="PTHR10815:SF13">
    <property type="entry name" value="METHYLATED-DNA--PROTEIN-CYSTEINE METHYLTRANSFERASE"/>
    <property type="match status" value="1"/>
</dbReference>
<dbReference type="EC" id="2.1.1.63" evidence="9"/>
<keyword evidence="7 9" id="KW-0234">DNA repair</keyword>
<evidence type="ECO:0000256" key="7">
    <source>
        <dbReference type="ARBA" id="ARBA00023204"/>
    </source>
</evidence>
<comment type="similarity">
    <text evidence="2 9">Belongs to the MGMT family.</text>
</comment>
<comment type="catalytic activity">
    <reaction evidence="1 9">
        <text>a 4-O-methyl-thymidine in DNA + L-cysteinyl-[protein] = a thymidine in DNA + S-methyl-L-cysteinyl-[protein]</text>
        <dbReference type="Rhea" id="RHEA:53428"/>
        <dbReference type="Rhea" id="RHEA-COMP:10131"/>
        <dbReference type="Rhea" id="RHEA-COMP:10132"/>
        <dbReference type="Rhea" id="RHEA-COMP:13555"/>
        <dbReference type="Rhea" id="RHEA-COMP:13556"/>
        <dbReference type="ChEBI" id="CHEBI:29950"/>
        <dbReference type="ChEBI" id="CHEBI:82612"/>
        <dbReference type="ChEBI" id="CHEBI:137386"/>
        <dbReference type="ChEBI" id="CHEBI:137387"/>
        <dbReference type="EC" id="2.1.1.63"/>
    </reaction>
</comment>
<dbReference type="SUPFAM" id="SSF53155">
    <property type="entry name" value="Methylated DNA-protein cysteine methyltransferase domain"/>
    <property type="match status" value="1"/>
</dbReference>
<accession>A0A1T4Y5U3</accession>
<keyword evidence="13" id="KW-1185">Reference proteome</keyword>
<comment type="catalytic activity">
    <reaction evidence="8 9">
        <text>a 6-O-methyl-2'-deoxyguanosine in DNA + L-cysteinyl-[protein] = S-methyl-L-cysteinyl-[protein] + a 2'-deoxyguanosine in DNA</text>
        <dbReference type="Rhea" id="RHEA:24000"/>
        <dbReference type="Rhea" id="RHEA-COMP:10131"/>
        <dbReference type="Rhea" id="RHEA-COMP:10132"/>
        <dbReference type="Rhea" id="RHEA-COMP:11367"/>
        <dbReference type="Rhea" id="RHEA-COMP:11368"/>
        <dbReference type="ChEBI" id="CHEBI:29950"/>
        <dbReference type="ChEBI" id="CHEBI:82612"/>
        <dbReference type="ChEBI" id="CHEBI:85445"/>
        <dbReference type="ChEBI" id="CHEBI:85448"/>
        <dbReference type="EC" id="2.1.1.63"/>
    </reaction>
</comment>
<dbReference type="InterPro" id="IPR014048">
    <property type="entry name" value="MethylDNA_cys_MeTrfase_DNA-bd"/>
</dbReference>
<dbReference type="PANTHER" id="PTHR10815">
    <property type="entry name" value="METHYLATED-DNA--PROTEIN-CYSTEINE METHYLTRANSFERASE"/>
    <property type="match status" value="1"/>
</dbReference>
<evidence type="ECO:0000313" key="13">
    <source>
        <dbReference type="Proteomes" id="UP000190105"/>
    </source>
</evidence>
<keyword evidence="6 9" id="KW-0227">DNA damage</keyword>
<dbReference type="InterPro" id="IPR008332">
    <property type="entry name" value="MethylG_MeTrfase_N"/>
</dbReference>
<dbReference type="RefSeq" id="WP_207651468.1">
    <property type="nucleotide sequence ID" value="NZ_FUYH01000022.1"/>
</dbReference>
<evidence type="ECO:0000259" key="11">
    <source>
        <dbReference type="Pfam" id="PF02870"/>
    </source>
</evidence>
<dbReference type="InterPro" id="IPR001497">
    <property type="entry name" value="MethylDNA_cys_MeTrfase_AS"/>
</dbReference>
<dbReference type="GO" id="GO:0006307">
    <property type="term" value="P:DNA alkylation repair"/>
    <property type="evidence" value="ECO:0007669"/>
    <property type="project" value="UniProtKB-UniRule"/>
</dbReference>
<reference evidence="13" key="1">
    <citation type="submission" date="2017-02" db="EMBL/GenBank/DDBJ databases">
        <authorList>
            <person name="Varghese N."/>
            <person name="Submissions S."/>
        </authorList>
    </citation>
    <scope>NUCLEOTIDE SEQUENCE [LARGE SCALE GENOMIC DNA]</scope>
    <source>
        <strain evidence="13">USBA 833</strain>
    </source>
</reference>
<dbReference type="SUPFAM" id="SSF46767">
    <property type="entry name" value="Methylated DNA-protein cysteine methyltransferase, C-terminal domain"/>
    <property type="match status" value="1"/>
</dbReference>
<dbReference type="Pfam" id="PF02870">
    <property type="entry name" value="Methyltransf_1N"/>
    <property type="match status" value="1"/>
</dbReference>
<dbReference type="Gene3D" id="3.30.160.70">
    <property type="entry name" value="Methylated DNA-protein cysteine methyltransferase domain"/>
    <property type="match status" value="1"/>
</dbReference>
<dbReference type="STRING" id="1147123.SAMN05443428_12212"/>
<dbReference type="InterPro" id="IPR036631">
    <property type="entry name" value="MGMT_N_sf"/>
</dbReference>
<feature type="domain" description="Methylated-DNA-[protein]-cysteine S-methyltransferase DNA binding" evidence="10">
    <location>
        <begin position="74"/>
        <end position="154"/>
    </location>
</feature>
<name>A0A1T4Y5U3_9CLOT</name>
<dbReference type="InterPro" id="IPR023546">
    <property type="entry name" value="MGMT"/>
</dbReference>
<feature type="domain" description="Methylguanine DNA methyltransferase ribonuclease-like" evidence="11">
    <location>
        <begin position="3"/>
        <end position="70"/>
    </location>
</feature>
<comment type="function">
    <text evidence="9">Involved in the cellular defense against the biological effects of O6-methylguanine (O6-MeG) and O4-methylthymine (O4-MeT) in DNA. Repairs the methylated nucleobase in DNA by stoichiometrically transferring the methyl group to a cysteine residue in the enzyme. This is a suicide reaction: the enzyme is irreversibly inactivated.</text>
</comment>
<feature type="active site" description="Nucleophile; methyl group acceptor" evidence="9">
    <location>
        <position position="125"/>
    </location>
</feature>
<evidence type="ECO:0000256" key="2">
    <source>
        <dbReference type="ARBA" id="ARBA00008711"/>
    </source>
</evidence>
<dbReference type="HAMAP" id="MF_00772">
    <property type="entry name" value="OGT"/>
    <property type="match status" value="1"/>
</dbReference>
<gene>
    <name evidence="12" type="ORF">SAMN05443428_12212</name>
</gene>
<evidence type="ECO:0000259" key="10">
    <source>
        <dbReference type="Pfam" id="PF01035"/>
    </source>
</evidence>
<evidence type="ECO:0000256" key="6">
    <source>
        <dbReference type="ARBA" id="ARBA00022763"/>
    </source>
</evidence>
<dbReference type="FunFam" id="1.10.10.10:FF:000214">
    <property type="entry name" value="Methylated-DNA--protein-cysteine methyltransferase"/>
    <property type="match status" value="1"/>
</dbReference>
<evidence type="ECO:0000256" key="4">
    <source>
        <dbReference type="ARBA" id="ARBA00022603"/>
    </source>
</evidence>
<organism evidence="12 13">
    <name type="scientific">Caloramator quimbayensis</name>
    <dbReference type="NCBI Taxonomy" id="1147123"/>
    <lineage>
        <taxon>Bacteria</taxon>
        <taxon>Bacillati</taxon>
        <taxon>Bacillota</taxon>
        <taxon>Clostridia</taxon>
        <taxon>Eubacteriales</taxon>
        <taxon>Clostridiaceae</taxon>
        <taxon>Caloramator</taxon>
    </lineage>
</organism>
<sequence length="159" mass="17800">MEIYRAYYMSKIGMLEILGNEDGISAINFVNGKLQPTKASEIHPSLIDCIDQLQRYFEGSLKEFNVKLNIAGTEFQKKVWNELMKIPYGKTVSYLYIAKSIGNEKAVRAVGGANNKNKIPIIIPCHRVIGNNGKLIGYAGGLGIKEWLLKHEGALKHNY</sequence>
<dbReference type="InterPro" id="IPR036217">
    <property type="entry name" value="MethylDNA_cys_MeTrfase_DNAb"/>
</dbReference>
<keyword evidence="4 9" id="KW-0489">Methyltransferase</keyword>
<keyword evidence="3 9" id="KW-0963">Cytoplasm</keyword>
<comment type="miscellaneous">
    <text evidence="9">This enzyme catalyzes only one turnover and therefore is not strictly catalytic. According to one definition, an enzyme is a biocatalyst that acts repeatedly and over many reaction cycles.</text>
</comment>